<evidence type="ECO:0000313" key="3">
    <source>
        <dbReference type="Proteomes" id="UP000237846"/>
    </source>
</evidence>
<evidence type="ECO:0008006" key="4">
    <source>
        <dbReference type="Google" id="ProtNLM"/>
    </source>
</evidence>
<dbReference type="AlphaFoldDB" id="A0A2T0Q6T7"/>
<proteinExistence type="predicted"/>
<feature type="region of interest" description="Disordered" evidence="1">
    <location>
        <begin position="98"/>
        <end position="121"/>
    </location>
</feature>
<name>A0A2T0Q6T7_9ACTN</name>
<dbReference type="Proteomes" id="UP000237846">
    <property type="component" value="Unassembled WGS sequence"/>
</dbReference>
<dbReference type="EMBL" id="PVZC01000003">
    <property type="protein sequence ID" value="PRX99550.1"/>
    <property type="molecule type" value="Genomic_DNA"/>
</dbReference>
<sequence length="370" mass="41078">MLRDQVDRWRASGANGAVAFFDMLTGLRPVRNVWGLSDPDVHRIDGRWVMFLGGFTNRFKVLLFAAALPEGAPLSSTEWALITDPARPDRALALAPAPPRGEWDAGGRHTPSYVRGPGPGGREEERVYYAGHASRAVTGRRSRYAIGFLARTPAGWRRHGPPVHTGTPERPSVLEPLVRCDDGVWRMWYLSAPHEVGRGELPDYRLEHVEGDDGLRWSSPRVLFSTEDGYFDNAVQRVDGHYEMVVARGTNLYGTPGYPAQGLWWLRSPRPSGRRADWTGAPVRLLDTDAEPLPWFADGGCGPSFHYGDTEADRDTMYVFFTGTRALGWPKAAAARLARLRRPPVPAPFYLATGRIAIPGFRTRDPRPAG</sequence>
<evidence type="ECO:0000313" key="2">
    <source>
        <dbReference type="EMBL" id="PRX99550.1"/>
    </source>
</evidence>
<dbReference type="OrthoDB" id="9799605at2"/>
<evidence type="ECO:0000256" key="1">
    <source>
        <dbReference type="SAM" id="MobiDB-lite"/>
    </source>
</evidence>
<keyword evidence="3" id="KW-1185">Reference proteome</keyword>
<comment type="caution">
    <text evidence="2">The sequence shown here is derived from an EMBL/GenBank/DDBJ whole genome shotgun (WGS) entry which is preliminary data.</text>
</comment>
<dbReference type="SUPFAM" id="SSF75005">
    <property type="entry name" value="Arabinanase/levansucrase/invertase"/>
    <property type="match status" value="1"/>
</dbReference>
<reference evidence="2 3" key="1">
    <citation type="submission" date="2018-03" db="EMBL/GenBank/DDBJ databases">
        <title>Genomic Encyclopedia of Archaeal and Bacterial Type Strains, Phase II (KMG-II): from individual species to whole genera.</title>
        <authorList>
            <person name="Goeker M."/>
        </authorList>
    </citation>
    <scope>NUCLEOTIDE SEQUENCE [LARGE SCALE GENOMIC DNA]</scope>
    <source>
        <strain evidence="2 3">DSM 45601</strain>
    </source>
</reference>
<dbReference type="InterPro" id="IPR023296">
    <property type="entry name" value="Glyco_hydro_beta-prop_sf"/>
</dbReference>
<protein>
    <recommendedName>
        <fullName evidence="4">Glycosyl hydrolase family 43</fullName>
    </recommendedName>
</protein>
<dbReference type="RefSeq" id="WP_106244173.1">
    <property type="nucleotide sequence ID" value="NZ_PVZC01000003.1"/>
</dbReference>
<organism evidence="2 3">
    <name type="scientific">Allonocardiopsis opalescens</name>
    <dbReference type="NCBI Taxonomy" id="1144618"/>
    <lineage>
        <taxon>Bacteria</taxon>
        <taxon>Bacillati</taxon>
        <taxon>Actinomycetota</taxon>
        <taxon>Actinomycetes</taxon>
        <taxon>Streptosporangiales</taxon>
        <taxon>Allonocardiopsis</taxon>
    </lineage>
</organism>
<dbReference type="Gene3D" id="2.115.10.20">
    <property type="entry name" value="Glycosyl hydrolase domain, family 43"/>
    <property type="match status" value="1"/>
</dbReference>
<accession>A0A2T0Q6T7</accession>
<gene>
    <name evidence="2" type="ORF">CLV72_103151</name>
</gene>